<feature type="region of interest" description="Disordered" evidence="4">
    <location>
        <begin position="458"/>
        <end position="510"/>
    </location>
</feature>
<reference evidence="7" key="2">
    <citation type="submission" date="2020-04" db="EMBL/GenBank/DDBJ databases">
        <authorList>
            <consortium name="NCBI Genome Project"/>
        </authorList>
    </citation>
    <scope>NUCLEOTIDE SEQUENCE</scope>
    <source>
        <strain evidence="7">CBS 781.70</strain>
    </source>
</reference>
<dbReference type="RefSeq" id="XP_033533472.1">
    <property type="nucleotide sequence ID" value="XM_033681913.1"/>
</dbReference>
<dbReference type="GeneID" id="54422483"/>
<dbReference type="InterPro" id="IPR044244">
    <property type="entry name" value="TTC27/Emw1"/>
</dbReference>
<gene>
    <name evidence="5 7" type="ORF">P152DRAFT_482865</name>
</gene>
<evidence type="ECO:0000256" key="2">
    <source>
        <dbReference type="ARBA" id="ARBA00022803"/>
    </source>
</evidence>
<keyword evidence="1" id="KW-0677">Repeat</keyword>
<dbReference type="PROSITE" id="PS50005">
    <property type="entry name" value="TPR"/>
    <property type="match status" value="1"/>
</dbReference>
<dbReference type="SUPFAM" id="SSF48452">
    <property type="entry name" value="TPR-like"/>
    <property type="match status" value="1"/>
</dbReference>
<protein>
    <submittedName>
        <fullName evidence="5 7">TPR-like protein</fullName>
    </submittedName>
</protein>
<evidence type="ECO:0000256" key="1">
    <source>
        <dbReference type="ARBA" id="ARBA00022737"/>
    </source>
</evidence>
<sequence>MDILLEYFESCLPSDLKDALVDELHAIKQGDFSYLLQHPVTQLIVGRTGDGRLKEASDEDYDVWSDFIFDRLGVILSKRADSNGGITESPAYYQHLVSLVGLAALYAFIQSNVTGPPLQISPQDVLFPSKVIQNRSTESTFRRGLLSSLTADGIGAYQLANNVELFCLADTIFTCPPLGKNIKAAKWIKLRVDFLHQRMLSEIAPSLEDAIYASLVELEPMVLQDSKDDGVLYTNFLLERATIHTHHGMDKKAHSDITQAVKERQFEFAITGRLGKRTKFQENDLSQLVVLARSRSEDHDDTTAPDRSTGRDTVTRNIAPENVDLNDDTILDSISFTPAASSGPEATKGTIIKDPNSIPPKLADIDPSSQPLLHPLDSIILLSTASSITNTNPADGLTREETAPYATRVLDGGSSNWQVYTQGLLVRSRIEGYRSRTTERGLLQLQALVDQIIVETSGTHSDGEKDDKGATSGQDQSVPLPTIEISGPNGTTSTSSDSKPATFLPAPKPTESAPVMERLQYVFQLSSPYRWNLESELAARWVGIGGLRTALEIYERLQMWAEAALCWAATEREDKAIKIVRRQLYHATDERSEEEAASDDLETWEGSERDPLPSDAARLFCILGDIDMSPIYFDRAWEVSSHRYARAKRSLGRYFYARKDFQSAADAYEASVKVAQLHHGSWFNLGCSYLELQNWTRAIDCFSRTVQLDDQDAESWSNLAAALIRLDPKQAIESAPQVPEVPLEDEDLHESSSSLPAQPTSQSNRIHALSALQHAARLKPHDYHIWSNIMAIALSLADPPYATMLTCLRRLVDLQSQSLGENAIDAEALAVLISHITSTIDSPVDANLRGLPRLLSELIESKLIPLITSSAELWALIARFRIWERRPAAALDAQEKAWRCTLNTSGWESGDEKHWGRVVDSTIDLAQAYESLGPQTHEDQIGTVVLDGWKFKARSALRSVMGKGKESWDGSDDYNRLKEELDGLRS</sequence>
<evidence type="ECO:0000256" key="4">
    <source>
        <dbReference type="SAM" id="MobiDB-lite"/>
    </source>
</evidence>
<evidence type="ECO:0000313" key="6">
    <source>
        <dbReference type="Proteomes" id="UP000504638"/>
    </source>
</evidence>
<dbReference type="AlphaFoldDB" id="A0A6G1G1N8"/>
<dbReference type="OrthoDB" id="1936594at2759"/>
<feature type="compositionally biased region" description="Polar residues" evidence="4">
    <location>
        <begin position="488"/>
        <end position="499"/>
    </location>
</feature>
<dbReference type="EMBL" id="ML975160">
    <property type="protein sequence ID" value="KAF1811841.1"/>
    <property type="molecule type" value="Genomic_DNA"/>
</dbReference>
<evidence type="ECO:0000313" key="7">
    <source>
        <dbReference type="RefSeq" id="XP_033533472.1"/>
    </source>
</evidence>
<dbReference type="SMART" id="SM00028">
    <property type="entry name" value="TPR"/>
    <property type="match status" value="2"/>
</dbReference>
<dbReference type="Gene3D" id="1.25.40.10">
    <property type="entry name" value="Tetratricopeptide repeat domain"/>
    <property type="match status" value="1"/>
</dbReference>
<dbReference type="InterPro" id="IPR011990">
    <property type="entry name" value="TPR-like_helical_dom_sf"/>
</dbReference>
<keyword evidence="2 3" id="KW-0802">TPR repeat</keyword>
<evidence type="ECO:0000313" key="5">
    <source>
        <dbReference type="EMBL" id="KAF1811841.1"/>
    </source>
</evidence>
<reference evidence="7" key="3">
    <citation type="submission" date="2025-04" db="UniProtKB">
        <authorList>
            <consortium name="RefSeq"/>
        </authorList>
    </citation>
    <scope>IDENTIFICATION</scope>
    <source>
        <strain evidence="7">CBS 781.70</strain>
    </source>
</reference>
<dbReference type="PANTHER" id="PTHR16193">
    <property type="entry name" value="TETRATRICOPEPTIDE REPEAT PROTEIN 27"/>
    <property type="match status" value="1"/>
</dbReference>
<reference evidence="5 7" key="1">
    <citation type="submission" date="2020-01" db="EMBL/GenBank/DDBJ databases">
        <authorList>
            <consortium name="DOE Joint Genome Institute"/>
            <person name="Haridas S."/>
            <person name="Albert R."/>
            <person name="Binder M."/>
            <person name="Bloem J."/>
            <person name="Labutti K."/>
            <person name="Salamov A."/>
            <person name="Andreopoulos B."/>
            <person name="Baker S.E."/>
            <person name="Barry K."/>
            <person name="Bills G."/>
            <person name="Bluhm B.H."/>
            <person name="Cannon C."/>
            <person name="Castanera R."/>
            <person name="Culley D.E."/>
            <person name="Daum C."/>
            <person name="Ezra D."/>
            <person name="Gonzalez J.B."/>
            <person name="Henrissat B."/>
            <person name="Kuo A."/>
            <person name="Liang C."/>
            <person name="Lipzen A."/>
            <person name="Lutzoni F."/>
            <person name="Magnuson J."/>
            <person name="Mondo S."/>
            <person name="Nolan M."/>
            <person name="Ohm R."/>
            <person name="Pangilinan J."/>
            <person name="Park H.-J."/>
            <person name="Ramirez L."/>
            <person name="Alfaro M."/>
            <person name="Sun H."/>
            <person name="Tritt A."/>
            <person name="Yoshinaga Y."/>
            <person name="Zwiers L.-H."/>
            <person name="Turgeon B.G."/>
            <person name="Goodwin S.B."/>
            <person name="Spatafora J.W."/>
            <person name="Crous P.W."/>
            <person name="Grigoriev I.V."/>
        </authorList>
    </citation>
    <scope>NUCLEOTIDE SEQUENCE</scope>
    <source>
        <strain evidence="5 7">CBS 781.70</strain>
    </source>
</reference>
<organism evidence="5">
    <name type="scientific">Eremomyces bilateralis CBS 781.70</name>
    <dbReference type="NCBI Taxonomy" id="1392243"/>
    <lineage>
        <taxon>Eukaryota</taxon>
        <taxon>Fungi</taxon>
        <taxon>Dikarya</taxon>
        <taxon>Ascomycota</taxon>
        <taxon>Pezizomycotina</taxon>
        <taxon>Dothideomycetes</taxon>
        <taxon>Dothideomycetes incertae sedis</taxon>
        <taxon>Eremomycetales</taxon>
        <taxon>Eremomycetaceae</taxon>
        <taxon>Eremomyces</taxon>
    </lineage>
</organism>
<feature type="region of interest" description="Disordered" evidence="4">
    <location>
        <begin position="740"/>
        <end position="761"/>
    </location>
</feature>
<feature type="repeat" description="TPR" evidence="3">
    <location>
        <begin position="679"/>
        <end position="712"/>
    </location>
</feature>
<name>A0A6G1G1N8_9PEZI</name>
<keyword evidence="6" id="KW-1185">Reference proteome</keyword>
<dbReference type="PANTHER" id="PTHR16193:SF0">
    <property type="entry name" value="TETRATRICOPEPTIDE REPEAT PROTEIN 27"/>
    <property type="match status" value="1"/>
</dbReference>
<dbReference type="InterPro" id="IPR019734">
    <property type="entry name" value="TPR_rpt"/>
</dbReference>
<accession>A0A6G1G1N8</accession>
<dbReference type="Proteomes" id="UP000504638">
    <property type="component" value="Unplaced"/>
</dbReference>
<evidence type="ECO:0000256" key="3">
    <source>
        <dbReference type="PROSITE-ProRule" id="PRU00339"/>
    </source>
</evidence>
<proteinExistence type="predicted"/>
<feature type="region of interest" description="Disordered" evidence="4">
    <location>
        <begin position="294"/>
        <end position="313"/>
    </location>
</feature>